<keyword evidence="2 4" id="KW-0378">Hydrolase</keyword>
<evidence type="ECO:0000313" key="5">
    <source>
        <dbReference type="Proteomes" id="UP000005439"/>
    </source>
</evidence>
<protein>
    <submittedName>
        <fullName evidence="4">Isochorismatase hydrolase</fullName>
    </submittedName>
</protein>
<evidence type="ECO:0000256" key="1">
    <source>
        <dbReference type="ARBA" id="ARBA00006336"/>
    </source>
</evidence>
<dbReference type="CDD" id="cd01014">
    <property type="entry name" value="nicotinamidase_related"/>
    <property type="match status" value="1"/>
</dbReference>
<dbReference type="SUPFAM" id="SSF52499">
    <property type="entry name" value="Isochorismatase-like hydrolases"/>
    <property type="match status" value="1"/>
</dbReference>
<proteinExistence type="inferred from homology"/>
<gene>
    <name evidence="4" type="ordered locus">Sulac_0992</name>
</gene>
<dbReference type="Pfam" id="PF00857">
    <property type="entry name" value="Isochorismatase"/>
    <property type="match status" value="1"/>
</dbReference>
<dbReference type="STRING" id="679936.Sulac_0992"/>
<feature type="domain" description="Isochorismatase-like" evidence="3">
    <location>
        <begin position="5"/>
        <end position="173"/>
    </location>
</feature>
<evidence type="ECO:0000259" key="3">
    <source>
        <dbReference type="Pfam" id="PF00857"/>
    </source>
</evidence>
<evidence type="ECO:0000256" key="2">
    <source>
        <dbReference type="ARBA" id="ARBA00022801"/>
    </source>
</evidence>
<dbReference type="KEGG" id="sap:Sulac_0992"/>
<dbReference type="AlphaFoldDB" id="G8TTB3"/>
<dbReference type="PATRIC" id="fig|679936.5.peg.1051"/>
<evidence type="ECO:0000313" key="4">
    <source>
        <dbReference type="EMBL" id="AEW04493.1"/>
    </source>
</evidence>
<keyword evidence="5" id="KW-1185">Reference proteome</keyword>
<reference evidence="5" key="1">
    <citation type="submission" date="2011-12" db="EMBL/GenBank/DDBJ databases">
        <title>The complete genome of chromosome of Sulfobacillus acidophilus DSM 10332.</title>
        <authorList>
            <person name="Lucas S."/>
            <person name="Han J."/>
            <person name="Lapidus A."/>
            <person name="Bruce D."/>
            <person name="Goodwin L."/>
            <person name="Pitluck S."/>
            <person name="Peters L."/>
            <person name="Kyrpides N."/>
            <person name="Mavromatis K."/>
            <person name="Ivanova N."/>
            <person name="Mikhailova N."/>
            <person name="Chertkov O."/>
            <person name="Saunders E."/>
            <person name="Detter J.C."/>
            <person name="Tapia R."/>
            <person name="Han C."/>
            <person name="Land M."/>
            <person name="Hauser L."/>
            <person name="Markowitz V."/>
            <person name="Cheng J.-F."/>
            <person name="Hugenholtz P."/>
            <person name="Woyke T."/>
            <person name="Wu D."/>
            <person name="Pukall R."/>
            <person name="Gehrich-Schroeter G."/>
            <person name="Schneider S."/>
            <person name="Klenk H.-P."/>
            <person name="Eisen J.A."/>
        </authorList>
    </citation>
    <scope>NUCLEOTIDE SEQUENCE [LARGE SCALE GENOMIC DNA]</scope>
    <source>
        <strain evidence="5">ATCC 700253 / DSM 10332 / NAL</strain>
    </source>
</reference>
<comment type="similarity">
    <text evidence="1">Belongs to the isochorismatase family.</text>
</comment>
<name>G8TTB3_SULAD</name>
<dbReference type="GO" id="GO:0016787">
    <property type="term" value="F:hydrolase activity"/>
    <property type="evidence" value="ECO:0007669"/>
    <property type="project" value="UniProtKB-KW"/>
</dbReference>
<sequence>MTKQALILIDLQQDYFEGGAYPLVHPEPALSEARKVLDAFRSRKLPVMHIRHESIRPGATFFLPGTSGAAIHPLVAPEGNEPVLTKHYPNAFRGTALSEWLAEGAIRHLVIVGMMTHMCVDSTVRAAFDEGYRVTVLGDATATRPIDPVPAEWVQQAFLGSWKGTFADVVTTERFLATLH</sequence>
<dbReference type="InterPro" id="IPR036380">
    <property type="entry name" value="Isochorismatase-like_sf"/>
</dbReference>
<dbReference type="PANTHER" id="PTHR43540">
    <property type="entry name" value="PEROXYUREIDOACRYLATE/UREIDOACRYLATE AMIDOHYDROLASE-RELATED"/>
    <property type="match status" value="1"/>
</dbReference>
<dbReference type="Gene3D" id="3.40.50.850">
    <property type="entry name" value="Isochorismatase-like"/>
    <property type="match status" value="1"/>
</dbReference>
<dbReference type="HOGENOM" id="CLU_068979_5_1_9"/>
<accession>G8TTB3</accession>
<dbReference type="PANTHER" id="PTHR43540:SF1">
    <property type="entry name" value="ISOCHORISMATASE HYDROLASE"/>
    <property type="match status" value="1"/>
</dbReference>
<dbReference type="EMBL" id="CP003179">
    <property type="protein sequence ID" value="AEW04493.1"/>
    <property type="molecule type" value="Genomic_DNA"/>
</dbReference>
<reference evidence="4 5" key="2">
    <citation type="journal article" date="2012" name="Stand. Genomic Sci.">
        <title>Complete genome sequence of the moderately thermophilic mineral-sulfide-oxidizing firmicute Sulfobacillus acidophilus type strain (NAL(T)).</title>
        <authorList>
            <person name="Anderson I."/>
            <person name="Chertkov O."/>
            <person name="Chen A."/>
            <person name="Saunders E."/>
            <person name="Lapidus A."/>
            <person name="Nolan M."/>
            <person name="Lucas S."/>
            <person name="Hammon N."/>
            <person name="Deshpande S."/>
            <person name="Cheng J.F."/>
            <person name="Han C."/>
            <person name="Tapia R."/>
            <person name="Goodwin L.A."/>
            <person name="Pitluck S."/>
            <person name="Liolios K."/>
            <person name="Pagani I."/>
            <person name="Ivanova N."/>
            <person name="Mikhailova N."/>
            <person name="Pati A."/>
            <person name="Palaniappan K."/>
            <person name="Land M."/>
            <person name="Pan C."/>
            <person name="Rohde M."/>
            <person name="Pukall R."/>
            <person name="Goker M."/>
            <person name="Detter J.C."/>
            <person name="Woyke T."/>
            <person name="Bristow J."/>
            <person name="Eisen J.A."/>
            <person name="Markowitz V."/>
            <person name="Hugenholtz P."/>
            <person name="Kyrpides N.C."/>
            <person name="Klenk H.P."/>
            <person name="Mavromatis K."/>
        </authorList>
    </citation>
    <scope>NUCLEOTIDE SEQUENCE [LARGE SCALE GENOMIC DNA]</scope>
    <source>
        <strain evidence="5">ATCC 700253 / DSM 10332 / NAL</strain>
    </source>
</reference>
<dbReference type="InterPro" id="IPR050272">
    <property type="entry name" value="Isochorismatase-like_hydrls"/>
</dbReference>
<organism evidence="4 5">
    <name type="scientific">Sulfobacillus acidophilus (strain ATCC 700253 / DSM 10332 / NAL)</name>
    <dbReference type="NCBI Taxonomy" id="679936"/>
    <lineage>
        <taxon>Bacteria</taxon>
        <taxon>Bacillati</taxon>
        <taxon>Bacillota</taxon>
        <taxon>Clostridia</taxon>
        <taxon>Eubacteriales</taxon>
        <taxon>Clostridiales Family XVII. Incertae Sedis</taxon>
        <taxon>Sulfobacillus</taxon>
    </lineage>
</organism>
<dbReference type="InterPro" id="IPR000868">
    <property type="entry name" value="Isochorismatase-like_dom"/>
</dbReference>
<dbReference type="Proteomes" id="UP000005439">
    <property type="component" value="Chromosome"/>
</dbReference>